<evidence type="ECO:0000259" key="6">
    <source>
        <dbReference type="Pfam" id="PF07980"/>
    </source>
</evidence>
<proteinExistence type="inferred from homology"/>
<evidence type="ECO:0000256" key="4">
    <source>
        <dbReference type="ARBA" id="ARBA00023136"/>
    </source>
</evidence>
<dbReference type="InterPro" id="IPR033985">
    <property type="entry name" value="SusD-like_N"/>
</dbReference>
<accession>A0A238YJ36</accession>
<keyword evidence="9" id="KW-1185">Reference proteome</keyword>
<evidence type="ECO:0000256" key="5">
    <source>
        <dbReference type="ARBA" id="ARBA00023237"/>
    </source>
</evidence>
<dbReference type="AlphaFoldDB" id="A0A238YJ36"/>
<dbReference type="InterPro" id="IPR011990">
    <property type="entry name" value="TPR-like_helical_dom_sf"/>
</dbReference>
<sequence length="614" mass="69884">MKNYTIKILLFIGLMLSFSCEDYLDIAPESELEQADVFSSFDNAQGFVEEMYAMVVDYGTASHTFQDYMFGDDAWTKNGWQASGAIDRGNLGFWVNHKYSYLGGAYVRGPDTNNTNARFRPRVWDAGMFGIRKANIVIESVDLMVNLSQAEKDVILGQAYFFRAYFHNEIMKFWGRFPYIDTVLVGEFDLPRPDTYKECALRADEDYRMAAQLLPLNWDDQPYGEKTLSQNGGRLTKGVAYAFQGKNLLFAASPLMHFNNQSSINTYEYDTELADMAVDAFAEVLKLDDQGVYGLANWNEYEEVFWKTPNANMWPGGTEFIFSAPGGNRARAQAFMTAGMEKAIHGVNGSALFSPTHNFINNNFGMANGLSIEDDLSGAYGTPTYDPTKPFENRDPRFYKFIVADRDVLGTKGSVPVQHRTAQLYIGGVHEKGNGGSKSGYMQKKFYPVINGEFHSKWNRIINRYMGVRLTMRLTDVYLMYAEALLAAKGPSSIPASYGLTAEGAINKIRNRAGIPNVHSSIVSDNNKFMDQLRIERSAELCFEAHRWMDIRRWGIAHLDKYRFKTKLAYPKDHSSFTEEVLIERVCEYPKHYWLPFEAKQTQFYEGFPQNPGW</sequence>
<gene>
    <name evidence="8" type="ORF">SAMN06265371_109124</name>
</gene>
<dbReference type="InterPro" id="IPR012944">
    <property type="entry name" value="SusD_RagB_dom"/>
</dbReference>
<name>A0A238YJ36_9FLAO</name>
<organism evidence="8 9">
    <name type="scientific">Lutibacter agarilyticus</name>
    <dbReference type="NCBI Taxonomy" id="1109740"/>
    <lineage>
        <taxon>Bacteria</taxon>
        <taxon>Pseudomonadati</taxon>
        <taxon>Bacteroidota</taxon>
        <taxon>Flavobacteriia</taxon>
        <taxon>Flavobacteriales</taxon>
        <taxon>Flavobacteriaceae</taxon>
        <taxon>Lutibacter</taxon>
    </lineage>
</organism>
<evidence type="ECO:0000256" key="2">
    <source>
        <dbReference type="ARBA" id="ARBA00006275"/>
    </source>
</evidence>
<dbReference type="OrthoDB" id="5694214at2"/>
<comment type="subcellular location">
    <subcellularLocation>
        <location evidence="1">Cell outer membrane</location>
    </subcellularLocation>
</comment>
<evidence type="ECO:0000313" key="9">
    <source>
        <dbReference type="Proteomes" id="UP000198384"/>
    </source>
</evidence>
<dbReference type="EMBL" id="FZNT01000009">
    <property type="protein sequence ID" value="SNR71266.1"/>
    <property type="molecule type" value="Genomic_DNA"/>
</dbReference>
<evidence type="ECO:0000313" key="8">
    <source>
        <dbReference type="EMBL" id="SNR71266.1"/>
    </source>
</evidence>
<dbReference type="Pfam" id="PF14322">
    <property type="entry name" value="SusD-like_3"/>
    <property type="match status" value="1"/>
</dbReference>
<dbReference type="SUPFAM" id="SSF48452">
    <property type="entry name" value="TPR-like"/>
    <property type="match status" value="1"/>
</dbReference>
<evidence type="ECO:0000259" key="7">
    <source>
        <dbReference type="Pfam" id="PF14322"/>
    </source>
</evidence>
<dbReference type="Proteomes" id="UP000198384">
    <property type="component" value="Unassembled WGS sequence"/>
</dbReference>
<evidence type="ECO:0000256" key="1">
    <source>
        <dbReference type="ARBA" id="ARBA00004442"/>
    </source>
</evidence>
<keyword evidence="3" id="KW-0732">Signal</keyword>
<comment type="similarity">
    <text evidence="2">Belongs to the SusD family.</text>
</comment>
<keyword evidence="4" id="KW-0472">Membrane</keyword>
<evidence type="ECO:0000256" key="3">
    <source>
        <dbReference type="ARBA" id="ARBA00022729"/>
    </source>
</evidence>
<dbReference type="PROSITE" id="PS51257">
    <property type="entry name" value="PROKAR_LIPOPROTEIN"/>
    <property type="match status" value="1"/>
</dbReference>
<reference evidence="8 9" key="1">
    <citation type="submission" date="2017-06" db="EMBL/GenBank/DDBJ databases">
        <authorList>
            <person name="Kim H.J."/>
            <person name="Triplett B.A."/>
        </authorList>
    </citation>
    <scope>NUCLEOTIDE SEQUENCE [LARGE SCALE GENOMIC DNA]</scope>
    <source>
        <strain evidence="8 9">DSM 29150</strain>
    </source>
</reference>
<feature type="domain" description="SusD-like N-terminal" evidence="7">
    <location>
        <begin position="22"/>
        <end position="223"/>
    </location>
</feature>
<dbReference type="Pfam" id="PF07980">
    <property type="entry name" value="SusD_RagB"/>
    <property type="match status" value="1"/>
</dbReference>
<keyword evidence="5" id="KW-0998">Cell outer membrane</keyword>
<dbReference type="GO" id="GO:0009279">
    <property type="term" value="C:cell outer membrane"/>
    <property type="evidence" value="ECO:0007669"/>
    <property type="project" value="UniProtKB-SubCell"/>
</dbReference>
<protein>
    <submittedName>
        <fullName evidence="8">Starch-binding associating with outer membrane</fullName>
    </submittedName>
</protein>
<dbReference type="RefSeq" id="WP_089382543.1">
    <property type="nucleotide sequence ID" value="NZ_FZNT01000009.1"/>
</dbReference>
<dbReference type="Gene3D" id="1.25.40.390">
    <property type="match status" value="1"/>
</dbReference>
<feature type="domain" description="RagB/SusD" evidence="6">
    <location>
        <begin position="319"/>
        <end position="614"/>
    </location>
</feature>